<reference evidence="10 11" key="1">
    <citation type="submission" date="2022-04" db="EMBL/GenBank/DDBJ databases">
        <title>Halobacillus sp. isolated from saltern.</title>
        <authorList>
            <person name="Won M."/>
            <person name="Lee C.-M."/>
            <person name="Woen H.-Y."/>
            <person name="Kwon S.-W."/>
        </authorList>
    </citation>
    <scope>NUCLEOTIDE SEQUENCE [LARGE SCALE GENOMIC DNA]</scope>
    <source>
        <strain evidence="10 11">SSTM10-2</strain>
    </source>
</reference>
<dbReference type="SUPFAM" id="SSF54106">
    <property type="entry name" value="LysM domain"/>
    <property type="match status" value="3"/>
</dbReference>
<keyword evidence="2" id="KW-0645">Protease</keyword>
<gene>
    <name evidence="10" type="ORF">MUO14_19575</name>
</gene>
<evidence type="ECO:0000256" key="5">
    <source>
        <dbReference type="ARBA" id="ARBA00022801"/>
    </source>
</evidence>
<dbReference type="CDD" id="cd00118">
    <property type="entry name" value="LysM"/>
    <property type="match status" value="3"/>
</dbReference>
<evidence type="ECO:0000313" key="10">
    <source>
        <dbReference type="EMBL" id="UOQ92620.1"/>
    </source>
</evidence>
<evidence type="ECO:0000259" key="9">
    <source>
        <dbReference type="PROSITE" id="PS51935"/>
    </source>
</evidence>
<dbReference type="RefSeq" id="WP_244752228.1">
    <property type="nucleotide sequence ID" value="NZ_CP095074.1"/>
</dbReference>
<dbReference type="InterPro" id="IPR018392">
    <property type="entry name" value="LysM"/>
</dbReference>
<dbReference type="Gene3D" id="3.90.1720.10">
    <property type="entry name" value="endopeptidase domain like (from Nostoc punctiforme)"/>
    <property type="match status" value="1"/>
</dbReference>
<evidence type="ECO:0000259" key="8">
    <source>
        <dbReference type="PROSITE" id="PS51782"/>
    </source>
</evidence>
<feature type="compositionally biased region" description="Low complexity" evidence="7">
    <location>
        <begin position="137"/>
        <end position="157"/>
    </location>
</feature>
<dbReference type="PROSITE" id="PS51782">
    <property type="entry name" value="LYSM"/>
    <property type="match status" value="3"/>
</dbReference>
<dbReference type="PANTHER" id="PTHR47053">
    <property type="entry name" value="MUREIN DD-ENDOPEPTIDASE MEPH-RELATED"/>
    <property type="match status" value="1"/>
</dbReference>
<keyword evidence="6" id="KW-0788">Thiol protease</keyword>
<dbReference type="SMART" id="SM00257">
    <property type="entry name" value="LysM"/>
    <property type="match status" value="3"/>
</dbReference>
<dbReference type="PANTHER" id="PTHR47053:SF1">
    <property type="entry name" value="MUREIN DD-ENDOPEPTIDASE MEPH-RELATED"/>
    <property type="match status" value="1"/>
</dbReference>
<keyword evidence="4" id="KW-0677">Repeat</keyword>
<proteinExistence type="inferred from homology"/>
<dbReference type="InterPro" id="IPR036779">
    <property type="entry name" value="LysM_dom_sf"/>
</dbReference>
<feature type="domain" description="LysM" evidence="8">
    <location>
        <begin position="28"/>
        <end position="71"/>
    </location>
</feature>
<dbReference type="InterPro" id="IPR000064">
    <property type="entry name" value="NLP_P60_dom"/>
</dbReference>
<name>A0ABY4GWS4_9BACI</name>
<dbReference type="Proteomes" id="UP000831880">
    <property type="component" value="Chromosome"/>
</dbReference>
<dbReference type="Pfam" id="PF01476">
    <property type="entry name" value="LysM"/>
    <property type="match status" value="3"/>
</dbReference>
<dbReference type="PROSITE" id="PS51935">
    <property type="entry name" value="NLPC_P60"/>
    <property type="match status" value="1"/>
</dbReference>
<dbReference type="EMBL" id="CP095074">
    <property type="protein sequence ID" value="UOQ92620.1"/>
    <property type="molecule type" value="Genomic_DNA"/>
</dbReference>
<dbReference type="Gene3D" id="3.10.350.10">
    <property type="entry name" value="LysM domain"/>
    <property type="match status" value="3"/>
</dbReference>
<keyword evidence="5" id="KW-0378">Hydrolase</keyword>
<evidence type="ECO:0000256" key="7">
    <source>
        <dbReference type="SAM" id="MobiDB-lite"/>
    </source>
</evidence>
<protein>
    <submittedName>
        <fullName evidence="10">LysM peptidoglycan-binding domain-containing protein</fullName>
    </submittedName>
</protein>
<dbReference type="InterPro" id="IPR051202">
    <property type="entry name" value="Peptidase_C40"/>
</dbReference>
<evidence type="ECO:0000256" key="2">
    <source>
        <dbReference type="ARBA" id="ARBA00022670"/>
    </source>
</evidence>
<evidence type="ECO:0000256" key="6">
    <source>
        <dbReference type="ARBA" id="ARBA00022807"/>
    </source>
</evidence>
<evidence type="ECO:0000256" key="1">
    <source>
        <dbReference type="ARBA" id="ARBA00007074"/>
    </source>
</evidence>
<comment type="similarity">
    <text evidence="1">Belongs to the peptidase C40 family.</text>
</comment>
<feature type="domain" description="NlpC/P60" evidence="9">
    <location>
        <begin position="223"/>
        <end position="343"/>
    </location>
</feature>
<organism evidence="10 11">
    <name type="scientific">Halobacillus shinanisalinarum</name>
    <dbReference type="NCBI Taxonomy" id="2932258"/>
    <lineage>
        <taxon>Bacteria</taxon>
        <taxon>Bacillati</taxon>
        <taxon>Bacillota</taxon>
        <taxon>Bacilli</taxon>
        <taxon>Bacillales</taxon>
        <taxon>Bacillaceae</taxon>
        <taxon>Halobacillus</taxon>
    </lineage>
</organism>
<feature type="domain" description="LysM" evidence="8">
    <location>
        <begin position="91"/>
        <end position="134"/>
    </location>
</feature>
<feature type="domain" description="LysM" evidence="8">
    <location>
        <begin position="161"/>
        <end position="204"/>
    </location>
</feature>
<dbReference type="InterPro" id="IPR038765">
    <property type="entry name" value="Papain-like_cys_pep_sf"/>
</dbReference>
<keyword evidence="3" id="KW-0732">Signal</keyword>
<evidence type="ECO:0000256" key="3">
    <source>
        <dbReference type="ARBA" id="ARBA00022729"/>
    </source>
</evidence>
<evidence type="ECO:0000256" key="4">
    <source>
        <dbReference type="ARBA" id="ARBA00022737"/>
    </source>
</evidence>
<dbReference type="SUPFAM" id="SSF54001">
    <property type="entry name" value="Cysteine proteinases"/>
    <property type="match status" value="1"/>
</dbReference>
<feature type="region of interest" description="Disordered" evidence="7">
    <location>
        <begin position="137"/>
        <end position="158"/>
    </location>
</feature>
<sequence>MNKKRLATAVGGTLVGASLWGTTVFADESHKVESGDTLWELSNQYGSSVSELKSWNNINSHIIYVGQSLVVTRDGSSSNEATSSNTSSNTSTYTIKSGDSLSKIASKYNVSVRNLMDWNNLSSSLIITGDQLSINGTSNSTSSSNNHSSSSRESTASANVKTYTVKSGDTLSGIGSRFGVGVSSLKSWNNISGHLIYVGQKLSLKGSALTDKVDTSSNTQPTQVSNSGLIAEAKKHLGTPYQWGGESPAGFDCSGFLQYVFGKEGINTPRTVASIYADNRLESVSNLQVGDIVFFETYKPGASHAGIYVGGNQFIHAGSSRGVEISSLSNPYWSPRYIGAKRF</sequence>
<accession>A0ABY4GWS4</accession>
<evidence type="ECO:0000313" key="11">
    <source>
        <dbReference type="Proteomes" id="UP000831880"/>
    </source>
</evidence>
<dbReference type="Pfam" id="PF00877">
    <property type="entry name" value="NLPC_P60"/>
    <property type="match status" value="1"/>
</dbReference>
<keyword evidence="11" id="KW-1185">Reference proteome</keyword>